<dbReference type="Pfam" id="PF04082">
    <property type="entry name" value="Fungal_trans"/>
    <property type="match status" value="1"/>
</dbReference>
<feature type="region of interest" description="Disordered" evidence="4">
    <location>
        <begin position="405"/>
        <end position="445"/>
    </location>
</feature>
<keyword evidence="3" id="KW-0539">Nucleus</keyword>
<dbReference type="InterPro" id="IPR007219">
    <property type="entry name" value="XnlR_reg_dom"/>
</dbReference>
<dbReference type="EMBL" id="NPIC01000001">
    <property type="protein sequence ID" value="RDL40207.1"/>
    <property type="molecule type" value="Genomic_DNA"/>
</dbReference>
<evidence type="ECO:0000256" key="3">
    <source>
        <dbReference type="ARBA" id="ARBA00023242"/>
    </source>
</evidence>
<dbReference type="OrthoDB" id="47007at2759"/>
<dbReference type="STRING" id="2656787.A0A370TXF4"/>
<gene>
    <name evidence="6" type="ORF">BP5553_00186</name>
</gene>
<name>A0A370TXF4_9HELO</name>
<dbReference type="PANTHER" id="PTHR47424:SF9">
    <property type="entry name" value="TAH-2"/>
    <property type="match status" value="1"/>
</dbReference>
<dbReference type="GO" id="GO:0008270">
    <property type="term" value="F:zinc ion binding"/>
    <property type="evidence" value="ECO:0007669"/>
    <property type="project" value="InterPro"/>
</dbReference>
<keyword evidence="2" id="KW-0804">Transcription</keyword>
<dbReference type="Proteomes" id="UP000254866">
    <property type="component" value="Unassembled WGS sequence"/>
</dbReference>
<evidence type="ECO:0000256" key="4">
    <source>
        <dbReference type="SAM" id="MobiDB-lite"/>
    </source>
</evidence>
<dbReference type="GeneID" id="43593035"/>
<protein>
    <recommendedName>
        <fullName evidence="5">Xylanolytic transcriptional activator regulatory domain-containing protein</fullName>
    </recommendedName>
</protein>
<dbReference type="GO" id="GO:0000981">
    <property type="term" value="F:DNA-binding transcription factor activity, RNA polymerase II-specific"/>
    <property type="evidence" value="ECO:0007669"/>
    <property type="project" value="TreeGrafter"/>
</dbReference>
<evidence type="ECO:0000256" key="1">
    <source>
        <dbReference type="ARBA" id="ARBA00023015"/>
    </source>
</evidence>
<evidence type="ECO:0000256" key="2">
    <source>
        <dbReference type="ARBA" id="ARBA00023163"/>
    </source>
</evidence>
<dbReference type="GO" id="GO:0000978">
    <property type="term" value="F:RNA polymerase II cis-regulatory region sequence-specific DNA binding"/>
    <property type="evidence" value="ECO:0007669"/>
    <property type="project" value="TreeGrafter"/>
</dbReference>
<dbReference type="CDD" id="cd12148">
    <property type="entry name" value="fungal_TF_MHR"/>
    <property type="match status" value="1"/>
</dbReference>
<sequence>MSSMMYDTKGKAGNCATLHFLQNIQQFIADQSSDVFSSLNSDVSNLSLMEELPPFERHDMEPHLLSDIGDIKDLVDAYFTSTCGIIDIFDVPQFMTVFRYWINGLIPPKSGTSAVIYLVIALGAQARESSLLDSRRAQSFYHHGRLIALQELTNDPTLETIQVSLLISMYMLGCSRRNGAYLNLGTAVSAAKSLGLHRDEANAAFSKEEQQGGAAIKAKSKTSGLGRSAADGRDTDTSPEIYDGAIACIDSAIYTLQLLRELLVADMLFKNMPLAIALIFVAGLVVSSSHFGGIGPEKEIEQAIRNTDELLHCFAANSPQAARYHLIVKRLFKAAADNQTKLKQSARLSRTTVVSRLFRLSPREATDDATDEAAVKEAEDGAALYQNLWSSPENELSTYLPAYQESATPRASNSAAATTTDEASGRFTGSTGGPSQGGESPGGLYIPEFVAHPPGPVVHQQEDVEARMANFDHLFSGPIDFGPMLEQDTPMLGGNGNGNGNGNDILDFSWSLMGLTD</sequence>
<evidence type="ECO:0000313" key="7">
    <source>
        <dbReference type="Proteomes" id="UP000254866"/>
    </source>
</evidence>
<evidence type="ECO:0000259" key="5">
    <source>
        <dbReference type="Pfam" id="PF04082"/>
    </source>
</evidence>
<dbReference type="GO" id="GO:0000435">
    <property type="term" value="P:positive regulation of transcription from RNA polymerase II promoter by galactose"/>
    <property type="evidence" value="ECO:0007669"/>
    <property type="project" value="TreeGrafter"/>
</dbReference>
<dbReference type="GO" id="GO:0006351">
    <property type="term" value="P:DNA-templated transcription"/>
    <property type="evidence" value="ECO:0007669"/>
    <property type="project" value="InterPro"/>
</dbReference>
<reference evidence="6 7" key="1">
    <citation type="journal article" date="2018" name="IMA Fungus">
        <title>IMA Genome-F 9: Draft genome sequence of Annulohypoxylon stygium, Aspergillus mulundensis, Berkeleyomyces basicola (syn. Thielaviopsis basicola), Ceratocystis smalleyi, two Cercospora beticola strains, Coleophoma cylindrospora, Fusarium fracticaudum, Phialophora cf. hyalina, and Morchella septimelata.</title>
        <authorList>
            <person name="Wingfield B.D."/>
            <person name="Bills G.F."/>
            <person name="Dong Y."/>
            <person name="Huang W."/>
            <person name="Nel W.J."/>
            <person name="Swalarsk-Parry B.S."/>
            <person name="Vaghefi N."/>
            <person name="Wilken P.M."/>
            <person name="An Z."/>
            <person name="de Beer Z.W."/>
            <person name="De Vos L."/>
            <person name="Chen L."/>
            <person name="Duong T.A."/>
            <person name="Gao Y."/>
            <person name="Hammerbacher A."/>
            <person name="Kikkert J.R."/>
            <person name="Li Y."/>
            <person name="Li H."/>
            <person name="Li K."/>
            <person name="Li Q."/>
            <person name="Liu X."/>
            <person name="Ma X."/>
            <person name="Naidoo K."/>
            <person name="Pethybridge S.J."/>
            <person name="Sun J."/>
            <person name="Steenkamp E.T."/>
            <person name="van der Nest M.A."/>
            <person name="van Wyk S."/>
            <person name="Wingfield M.J."/>
            <person name="Xiong C."/>
            <person name="Yue Q."/>
            <person name="Zhang X."/>
        </authorList>
    </citation>
    <scope>NUCLEOTIDE SEQUENCE [LARGE SCALE GENOMIC DNA]</scope>
    <source>
        <strain evidence="6 7">BP 5553</strain>
    </source>
</reference>
<evidence type="ECO:0000313" key="6">
    <source>
        <dbReference type="EMBL" id="RDL40207.1"/>
    </source>
</evidence>
<organism evidence="6 7">
    <name type="scientific">Venustampulla echinocandica</name>
    <dbReference type="NCBI Taxonomy" id="2656787"/>
    <lineage>
        <taxon>Eukaryota</taxon>
        <taxon>Fungi</taxon>
        <taxon>Dikarya</taxon>
        <taxon>Ascomycota</taxon>
        <taxon>Pezizomycotina</taxon>
        <taxon>Leotiomycetes</taxon>
        <taxon>Helotiales</taxon>
        <taxon>Pleuroascaceae</taxon>
        <taxon>Venustampulla</taxon>
    </lineage>
</organism>
<keyword evidence="1" id="KW-0805">Transcription regulation</keyword>
<feature type="compositionally biased region" description="Gly residues" evidence="4">
    <location>
        <begin position="430"/>
        <end position="441"/>
    </location>
</feature>
<feature type="compositionally biased region" description="Polar residues" evidence="4">
    <location>
        <begin position="405"/>
        <end position="422"/>
    </location>
</feature>
<dbReference type="RefSeq" id="XP_031872863.1">
    <property type="nucleotide sequence ID" value="XM_032008809.1"/>
</dbReference>
<feature type="domain" description="Xylanolytic transcriptional activator regulatory" evidence="5">
    <location>
        <begin position="76"/>
        <end position="208"/>
    </location>
</feature>
<dbReference type="GO" id="GO:0005634">
    <property type="term" value="C:nucleus"/>
    <property type="evidence" value="ECO:0007669"/>
    <property type="project" value="TreeGrafter"/>
</dbReference>
<dbReference type="InterPro" id="IPR051127">
    <property type="entry name" value="Fungal_SecMet_Regulators"/>
</dbReference>
<accession>A0A370TXF4</accession>
<dbReference type="AlphaFoldDB" id="A0A370TXF4"/>
<proteinExistence type="predicted"/>
<dbReference type="PANTHER" id="PTHR47424">
    <property type="entry name" value="REGULATORY PROTEIN GAL4"/>
    <property type="match status" value="1"/>
</dbReference>
<comment type="caution">
    <text evidence="6">The sequence shown here is derived from an EMBL/GenBank/DDBJ whole genome shotgun (WGS) entry which is preliminary data.</text>
</comment>
<feature type="region of interest" description="Disordered" evidence="4">
    <location>
        <begin position="212"/>
        <end position="236"/>
    </location>
</feature>
<keyword evidence="7" id="KW-1185">Reference proteome</keyword>